<keyword evidence="3" id="KW-1185">Reference proteome</keyword>
<gene>
    <name evidence="2" type="ORF">PTD2_10989</name>
</gene>
<reference evidence="2 3" key="1">
    <citation type="submission" date="2006-02" db="EMBL/GenBank/DDBJ databases">
        <authorList>
            <person name="Moran M.A."/>
            <person name="Kjelleberg S."/>
            <person name="Egan S."/>
            <person name="Saunders N."/>
            <person name="Thomas T."/>
            <person name="Ferriera S."/>
            <person name="Johnson J."/>
            <person name="Kravitz S."/>
            <person name="Halpern A."/>
            <person name="Remington K."/>
            <person name="Beeson K."/>
            <person name="Tran B."/>
            <person name="Rogers Y.-H."/>
            <person name="Friedman R."/>
            <person name="Venter J.C."/>
        </authorList>
    </citation>
    <scope>NUCLEOTIDE SEQUENCE [LARGE SCALE GENOMIC DNA]</scope>
    <source>
        <strain evidence="2 3">D2</strain>
    </source>
</reference>
<dbReference type="EMBL" id="AAOH01000002">
    <property type="protein sequence ID" value="EAR29336.1"/>
    <property type="molecule type" value="Genomic_DNA"/>
</dbReference>
<name>A4C5T2_9GAMM</name>
<accession>A4C5T2</accession>
<evidence type="ECO:0000313" key="3">
    <source>
        <dbReference type="Proteomes" id="UP000006201"/>
    </source>
</evidence>
<protein>
    <submittedName>
        <fullName evidence="2">Uncharacterized protein</fullName>
    </submittedName>
</protein>
<dbReference type="HOGENOM" id="CLU_1843444_0_0_6"/>
<organism evidence="2 3">
    <name type="scientific">Pseudoalteromonas tunicata D2</name>
    <dbReference type="NCBI Taxonomy" id="87626"/>
    <lineage>
        <taxon>Bacteria</taxon>
        <taxon>Pseudomonadati</taxon>
        <taxon>Pseudomonadota</taxon>
        <taxon>Gammaproteobacteria</taxon>
        <taxon>Alteromonadales</taxon>
        <taxon>Pseudoalteromonadaceae</taxon>
        <taxon>Pseudoalteromonas</taxon>
    </lineage>
</organism>
<dbReference type="RefSeq" id="WP_009837211.1">
    <property type="nucleotide sequence ID" value="NZ_AAOH01000002.1"/>
</dbReference>
<comment type="caution">
    <text evidence="2">The sequence shown here is derived from an EMBL/GenBank/DDBJ whole genome shotgun (WGS) entry which is preliminary data.</text>
</comment>
<dbReference type="AlphaFoldDB" id="A4C5T2"/>
<dbReference type="OrthoDB" id="6401145at2"/>
<sequence>MSKVLNSLWNVGAALFWGLLLILLPLYLLLNNSNDWCGSEQYEIFISPNQDIEAVVTIINCGATTNYETQISVNRVDSPADKNVLVVLDGHPNELEYKVSWLGENTIEVSEFNFKDLLSFHSRNKTGDIVRSHIKPKAS</sequence>
<proteinExistence type="predicted"/>
<keyword evidence="1" id="KW-0472">Membrane</keyword>
<keyword evidence="1" id="KW-0812">Transmembrane</keyword>
<dbReference type="eggNOG" id="ENOG503388E">
    <property type="taxonomic scope" value="Bacteria"/>
</dbReference>
<keyword evidence="1" id="KW-1133">Transmembrane helix</keyword>
<evidence type="ECO:0000313" key="2">
    <source>
        <dbReference type="EMBL" id="EAR29336.1"/>
    </source>
</evidence>
<dbReference type="Proteomes" id="UP000006201">
    <property type="component" value="Unassembled WGS sequence"/>
</dbReference>
<feature type="transmembrane region" description="Helical" evidence="1">
    <location>
        <begin position="7"/>
        <end position="30"/>
    </location>
</feature>
<evidence type="ECO:0000256" key="1">
    <source>
        <dbReference type="SAM" id="Phobius"/>
    </source>
</evidence>